<dbReference type="SUPFAM" id="SSF51735">
    <property type="entry name" value="NAD(P)-binding Rossmann-fold domains"/>
    <property type="match status" value="1"/>
</dbReference>
<organism evidence="4 5">
    <name type="scientific">Pseudomonas peli</name>
    <dbReference type="NCBI Taxonomy" id="592361"/>
    <lineage>
        <taxon>Bacteria</taxon>
        <taxon>Pseudomonadati</taxon>
        <taxon>Pseudomonadota</taxon>
        <taxon>Gammaproteobacteria</taxon>
        <taxon>Pseudomonadales</taxon>
        <taxon>Pseudomonadaceae</taxon>
        <taxon>Pseudomonas</taxon>
    </lineage>
</organism>
<sequence length="359" mass="39401">MSGQLRIQRSFSIDHSLLRQEVIRALQWLPELSEWLECKHLLLTGGTGFFGKWLLILLSVLREQGVDIQVTVVSRDPARFLDANPFYRNAGWLHWVMADVRHVSLASQRFDLLLHGATDTSVAAQQDQLNIYDSILGGTRNMLENVVQAGIERVLLVGSGAQYGVLDAQLGPVGESCRLACASEQAASAYGEAKRAAETLAALYADHHGFELVHARCFAFSGPGLPLNEHFAIGNFVRDALYADAIVLNSSGTAMRSYLHGADLAAWLLTILVRGESGQAYNVGSDQAISIIDLARRVISRVAPGKPLYILGNEDDCVRSFYVPDVGRARSLGLDVWTDLDISIDSMACWGRQAYRLTD</sequence>
<dbReference type="PANTHER" id="PTHR43000">
    <property type="entry name" value="DTDP-D-GLUCOSE 4,6-DEHYDRATASE-RELATED"/>
    <property type="match status" value="1"/>
</dbReference>
<evidence type="ECO:0000256" key="2">
    <source>
        <dbReference type="ARBA" id="ARBA00007637"/>
    </source>
</evidence>
<dbReference type="AlphaFoldDB" id="A0AB37Z3N0"/>
<evidence type="ECO:0000256" key="1">
    <source>
        <dbReference type="ARBA" id="ARBA00005125"/>
    </source>
</evidence>
<accession>A0AB37Z3N0</accession>
<comment type="pathway">
    <text evidence="1">Bacterial outer membrane biogenesis; LPS O-antigen biosynthesis.</text>
</comment>
<proteinExistence type="inferred from homology"/>
<dbReference type="Proteomes" id="UP000242418">
    <property type="component" value="Unassembled WGS sequence"/>
</dbReference>
<reference evidence="4 5" key="1">
    <citation type="submission" date="2016-10" db="EMBL/GenBank/DDBJ databases">
        <authorList>
            <person name="Varghese N."/>
            <person name="Submissions S."/>
        </authorList>
    </citation>
    <scope>NUCLEOTIDE SEQUENCE [LARGE SCALE GENOMIC DNA]</scope>
    <source>
        <strain evidence="4 5">DSM 17833</strain>
    </source>
</reference>
<dbReference type="RefSeq" id="WP_244152822.1">
    <property type="nucleotide sequence ID" value="NZ_FMTL01000001.1"/>
</dbReference>
<dbReference type="EMBL" id="FMTL01000001">
    <property type="protein sequence ID" value="SCW34052.1"/>
    <property type="molecule type" value="Genomic_DNA"/>
</dbReference>
<evidence type="ECO:0000313" key="4">
    <source>
        <dbReference type="EMBL" id="SCW34052.1"/>
    </source>
</evidence>
<protein>
    <submittedName>
        <fullName evidence="4">dTDP-glucose 4,6-dehydratase/UDP-glucose 4-epimerase</fullName>
    </submittedName>
</protein>
<dbReference type="CDD" id="cd08946">
    <property type="entry name" value="SDR_e"/>
    <property type="match status" value="1"/>
</dbReference>
<keyword evidence="5" id="KW-1185">Reference proteome</keyword>
<dbReference type="InterPro" id="IPR001509">
    <property type="entry name" value="Epimerase_deHydtase"/>
</dbReference>
<evidence type="ECO:0000313" key="5">
    <source>
        <dbReference type="Proteomes" id="UP000242418"/>
    </source>
</evidence>
<gene>
    <name evidence="4" type="ORF">SAMN05216370_0548</name>
</gene>
<name>A0AB37Z3N0_9PSED</name>
<evidence type="ECO:0000259" key="3">
    <source>
        <dbReference type="Pfam" id="PF01370"/>
    </source>
</evidence>
<feature type="domain" description="NAD-dependent epimerase/dehydratase" evidence="3">
    <location>
        <begin position="42"/>
        <end position="284"/>
    </location>
</feature>
<comment type="similarity">
    <text evidence="2">Belongs to the NAD(P)-dependent epimerase/dehydratase family.</text>
</comment>
<dbReference type="Pfam" id="PF01370">
    <property type="entry name" value="Epimerase"/>
    <property type="match status" value="1"/>
</dbReference>
<dbReference type="Gene3D" id="3.90.25.10">
    <property type="entry name" value="UDP-galactose 4-epimerase, domain 1"/>
    <property type="match status" value="1"/>
</dbReference>
<dbReference type="InterPro" id="IPR036291">
    <property type="entry name" value="NAD(P)-bd_dom_sf"/>
</dbReference>
<comment type="caution">
    <text evidence="4">The sequence shown here is derived from an EMBL/GenBank/DDBJ whole genome shotgun (WGS) entry which is preliminary data.</text>
</comment>
<dbReference type="Gene3D" id="3.40.50.720">
    <property type="entry name" value="NAD(P)-binding Rossmann-like Domain"/>
    <property type="match status" value="1"/>
</dbReference>